<proteinExistence type="predicted"/>
<sequence length="27" mass="3403">MFNSSVQDNFDRGNLFSFNFYNQFYWN</sequence>
<dbReference type="EMBL" id="GGEC01081172">
    <property type="protein sequence ID" value="MBX61656.1"/>
    <property type="molecule type" value="Transcribed_RNA"/>
</dbReference>
<evidence type="ECO:0000313" key="1">
    <source>
        <dbReference type="EMBL" id="MBX61656.1"/>
    </source>
</evidence>
<dbReference type="AlphaFoldDB" id="A0A2P2Q3T9"/>
<name>A0A2P2Q3T9_RHIMU</name>
<accession>A0A2P2Q3T9</accession>
<protein>
    <submittedName>
        <fullName evidence="1">Uncharacterized protein</fullName>
    </submittedName>
</protein>
<organism evidence="1">
    <name type="scientific">Rhizophora mucronata</name>
    <name type="common">Asiatic mangrove</name>
    <dbReference type="NCBI Taxonomy" id="61149"/>
    <lineage>
        <taxon>Eukaryota</taxon>
        <taxon>Viridiplantae</taxon>
        <taxon>Streptophyta</taxon>
        <taxon>Embryophyta</taxon>
        <taxon>Tracheophyta</taxon>
        <taxon>Spermatophyta</taxon>
        <taxon>Magnoliopsida</taxon>
        <taxon>eudicotyledons</taxon>
        <taxon>Gunneridae</taxon>
        <taxon>Pentapetalae</taxon>
        <taxon>rosids</taxon>
        <taxon>fabids</taxon>
        <taxon>Malpighiales</taxon>
        <taxon>Rhizophoraceae</taxon>
        <taxon>Rhizophora</taxon>
    </lineage>
</organism>
<reference evidence="1" key="1">
    <citation type="submission" date="2018-02" db="EMBL/GenBank/DDBJ databases">
        <title>Rhizophora mucronata_Transcriptome.</title>
        <authorList>
            <person name="Meera S.P."/>
            <person name="Sreeshan A."/>
            <person name="Augustine A."/>
        </authorList>
    </citation>
    <scope>NUCLEOTIDE SEQUENCE</scope>
    <source>
        <tissue evidence="1">Leaf</tissue>
    </source>
</reference>